<accession>A0A1X2GQD9</accession>
<dbReference type="EMBL" id="MCGT01000006">
    <property type="protein sequence ID" value="ORX58940.1"/>
    <property type="molecule type" value="Genomic_DNA"/>
</dbReference>
<feature type="signal peptide" evidence="1">
    <location>
        <begin position="1"/>
        <end position="23"/>
    </location>
</feature>
<reference evidence="2 3" key="1">
    <citation type="submission" date="2016-07" db="EMBL/GenBank/DDBJ databases">
        <title>Pervasive Adenine N6-methylation of Active Genes in Fungi.</title>
        <authorList>
            <consortium name="DOE Joint Genome Institute"/>
            <person name="Mondo S.J."/>
            <person name="Dannebaum R.O."/>
            <person name="Kuo R.C."/>
            <person name="Labutti K."/>
            <person name="Haridas S."/>
            <person name="Kuo A."/>
            <person name="Salamov A."/>
            <person name="Ahrendt S.R."/>
            <person name="Lipzen A."/>
            <person name="Sullivan W."/>
            <person name="Andreopoulos W.B."/>
            <person name="Clum A."/>
            <person name="Lindquist E."/>
            <person name="Daum C."/>
            <person name="Ramamoorthy G.K."/>
            <person name="Gryganskyi A."/>
            <person name="Culley D."/>
            <person name="Magnuson J.K."/>
            <person name="James T.Y."/>
            <person name="O'Malley M.A."/>
            <person name="Stajich J.E."/>
            <person name="Spatafora J.W."/>
            <person name="Visel A."/>
            <person name="Grigoriev I.V."/>
        </authorList>
    </citation>
    <scope>NUCLEOTIDE SEQUENCE [LARGE SCALE GENOMIC DNA]</scope>
    <source>
        <strain evidence="2 3">NRRL 3301</strain>
    </source>
</reference>
<feature type="chain" id="PRO_5011987337" evidence="1">
    <location>
        <begin position="24"/>
        <end position="102"/>
    </location>
</feature>
<protein>
    <submittedName>
        <fullName evidence="2">Uncharacterized protein</fullName>
    </submittedName>
</protein>
<feature type="non-terminal residue" evidence="2">
    <location>
        <position position="102"/>
    </location>
</feature>
<sequence length="102" mass="11616">MSSIWKFSVVCVALIVIIQIVQAVDYRLDFKPKKGQSVGTFCKEWKVRCPKVAALNHYRGTVNQVCERSPRKGIAQAYCTSEFHYESIQYTKEVGRDLGAKL</sequence>
<gene>
    <name evidence="2" type="ORF">DM01DRAFT_1333548</name>
</gene>
<proteinExistence type="predicted"/>
<evidence type="ECO:0000313" key="3">
    <source>
        <dbReference type="Proteomes" id="UP000242146"/>
    </source>
</evidence>
<dbReference type="OrthoDB" id="2276167at2759"/>
<evidence type="ECO:0000313" key="2">
    <source>
        <dbReference type="EMBL" id="ORX58940.1"/>
    </source>
</evidence>
<comment type="caution">
    <text evidence="2">The sequence shown here is derived from an EMBL/GenBank/DDBJ whole genome shotgun (WGS) entry which is preliminary data.</text>
</comment>
<name>A0A1X2GQD9_9FUNG</name>
<organism evidence="2 3">
    <name type="scientific">Hesseltinella vesiculosa</name>
    <dbReference type="NCBI Taxonomy" id="101127"/>
    <lineage>
        <taxon>Eukaryota</taxon>
        <taxon>Fungi</taxon>
        <taxon>Fungi incertae sedis</taxon>
        <taxon>Mucoromycota</taxon>
        <taxon>Mucoromycotina</taxon>
        <taxon>Mucoromycetes</taxon>
        <taxon>Mucorales</taxon>
        <taxon>Cunninghamellaceae</taxon>
        <taxon>Hesseltinella</taxon>
    </lineage>
</organism>
<dbReference type="Proteomes" id="UP000242146">
    <property type="component" value="Unassembled WGS sequence"/>
</dbReference>
<keyword evidence="3" id="KW-1185">Reference proteome</keyword>
<dbReference type="AlphaFoldDB" id="A0A1X2GQD9"/>
<evidence type="ECO:0000256" key="1">
    <source>
        <dbReference type="SAM" id="SignalP"/>
    </source>
</evidence>
<keyword evidence="1" id="KW-0732">Signal</keyword>